<dbReference type="EMBL" id="CP022657">
    <property type="protein sequence ID" value="ASS76045.1"/>
    <property type="molecule type" value="Genomic_DNA"/>
</dbReference>
<gene>
    <name evidence="1" type="ORF">CIG75_14505</name>
</gene>
<proteinExistence type="predicted"/>
<dbReference type="KEGG" id="tab:CIG75_14505"/>
<accession>A0A223D3G8</accession>
<evidence type="ECO:0000313" key="2">
    <source>
        <dbReference type="Proteomes" id="UP000214688"/>
    </source>
</evidence>
<sequence>MHIIGNAEANGLIVQSIVAGSGIFENRARMILREKGIVEMDEHGWFPLLAVLETLAELKRTIGKEIICEIGKSVALRTNHIEGVETFEQALRSLNEIYLLNHRGVTDKVVYECVQLTTKQFQIRCFNLYPVHFNLGILRGMARKYSDLVRIESLPSELAGGEFKVLL</sequence>
<keyword evidence="2" id="KW-1185">Reference proteome</keyword>
<dbReference type="AlphaFoldDB" id="A0A223D3G8"/>
<reference evidence="1 2" key="1">
    <citation type="journal article" date="2015" name="Int. J. Syst. Evol. Microbiol.">
        <title>Tumebacillus algifaecis sp. nov., isolated from decomposing algal scum.</title>
        <authorList>
            <person name="Wu Y.F."/>
            <person name="Zhang B."/>
            <person name="Xing P."/>
            <person name="Wu Q.L."/>
            <person name="Liu S.J."/>
        </authorList>
    </citation>
    <scope>NUCLEOTIDE SEQUENCE [LARGE SCALE GENOMIC DNA]</scope>
    <source>
        <strain evidence="1 2">THMBR28</strain>
    </source>
</reference>
<dbReference type="OrthoDB" id="5380756at2"/>
<evidence type="ECO:0000313" key="1">
    <source>
        <dbReference type="EMBL" id="ASS76045.1"/>
    </source>
</evidence>
<organism evidence="1 2">
    <name type="scientific">Tumebacillus algifaecis</name>
    <dbReference type="NCBI Taxonomy" id="1214604"/>
    <lineage>
        <taxon>Bacteria</taxon>
        <taxon>Bacillati</taxon>
        <taxon>Bacillota</taxon>
        <taxon>Bacilli</taxon>
        <taxon>Bacillales</taxon>
        <taxon>Alicyclobacillaceae</taxon>
        <taxon>Tumebacillus</taxon>
    </lineage>
</organism>
<protein>
    <submittedName>
        <fullName evidence="1">Uncharacterized protein</fullName>
    </submittedName>
</protein>
<name>A0A223D3G8_9BACL</name>
<dbReference type="Proteomes" id="UP000214688">
    <property type="component" value="Chromosome"/>
</dbReference>
<dbReference type="RefSeq" id="WP_094237281.1">
    <property type="nucleotide sequence ID" value="NZ_CP022657.1"/>
</dbReference>